<keyword evidence="3" id="KW-1185">Reference proteome</keyword>
<feature type="transmembrane region" description="Helical" evidence="1">
    <location>
        <begin position="20"/>
        <end position="44"/>
    </location>
</feature>
<dbReference type="InterPro" id="IPR012902">
    <property type="entry name" value="N_methyl_site"/>
</dbReference>
<gene>
    <name evidence="2" type="ORF">JJ685_27200</name>
</gene>
<dbReference type="Pfam" id="PF07963">
    <property type="entry name" value="N_methyl"/>
    <property type="match status" value="1"/>
</dbReference>
<dbReference type="PROSITE" id="PS00409">
    <property type="entry name" value="PROKAR_NTER_METHYL"/>
    <property type="match status" value="1"/>
</dbReference>
<keyword evidence="1" id="KW-0812">Transmembrane</keyword>
<evidence type="ECO:0000256" key="1">
    <source>
        <dbReference type="SAM" id="Phobius"/>
    </source>
</evidence>
<name>A0A936Z9D8_9BURK</name>
<protein>
    <submittedName>
        <fullName evidence="2">PilW family protein</fullName>
    </submittedName>
</protein>
<dbReference type="InterPro" id="IPR032092">
    <property type="entry name" value="PilW"/>
</dbReference>
<organism evidence="2 3">
    <name type="scientific">Ramlibacter monticola</name>
    <dbReference type="NCBI Taxonomy" id="1926872"/>
    <lineage>
        <taxon>Bacteria</taxon>
        <taxon>Pseudomonadati</taxon>
        <taxon>Pseudomonadota</taxon>
        <taxon>Betaproteobacteria</taxon>
        <taxon>Burkholderiales</taxon>
        <taxon>Comamonadaceae</taxon>
        <taxon>Ramlibacter</taxon>
    </lineage>
</organism>
<keyword evidence="1" id="KW-0472">Membrane</keyword>
<dbReference type="GO" id="GO:0043683">
    <property type="term" value="P:type IV pilus assembly"/>
    <property type="evidence" value="ECO:0007669"/>
    <property type="project" value="InterPro"/>
</dbReference>
<evidence type="ECO:0000313" key="2">
    <source>
        <dbReference type="EMBL" id="MBL0394856.1"/>
    </source>
</evidence>
<proteinExistence type="predicted"/>
<sequence length="380" mass="39715">MSALALVSPSRRPLQRQGGFSLIEILVGMVIAMIGVAIMTEVLLTSDQRTRSTTAGNEALSSGAVMSHLIERDLVQAGFGINSPRLLGCNLELRPGVVVPLAPVTINPPTTVIPAGDANTDRLLIVYGSDNGQPEGQQIRGIQGAGYGVGASSALADNDYVVAAPPTCAGNLKLARVVPPRVNYLVNVDVLDPAAVTGILYNLGRAPHIVAYAVRGGSLTSCDFMVSNCSSSPASAANWTAVAGNIVSLRAQYGRDTAAAGAMDGIVDTWVTAPAPPAAPLAPMDACALARTPAVRFALVARSSQFESHLDPTTKQRVCEPVTHAGNAPRWEGSLATPNAPVPAPLDLSADAEWQCYRYRTFETVAPSRNINWIRTPASC</sequence>
<dbReference type="Proteomes" id="UP000599109">
    <property type="component" value="Unassembled WGS sequence"/>
</dbReference>
<keyword evidence="1" id="KW-1133">Transmembrane helix</keyword>
<dbReference type="RefSeq" id="WP_201677528.1">
    <property type="nucleotide sequence ID" value="NZ_JAEQNE010000010.1"/>
</dbReference>
<evidence type="ECO:0000313" key="3">
    <source>
        <dbReference type="Proteomes" id="UP000599109"/>
    </source>
</evidence>
<accession>A0A936Z9D8</accession>
<comment type="caution">
    <text evidence="2">The sequence shown here is derived from an EMBL/GenBank/DDBJ whole genome shotgun (WGS) entry which is preliminary data.</text>
</comment>
<reference evidence="2 3" key="1">
    <citation type="journal article" date="2017" name="Int. J. Syst. Evol. Microbiol.">
        <title>Ramlibacter monticola sp. nov., isolated from forest soil.</title>
        <authorList>
            <person name="Chaudhary D.K."/>
            <person name="Kim J."/>
        </authorList>
    </citation>
    <scope>NUCLEOTIDE SEQUENCE [LARGE SCALE GENOMIC DNA]</scope>
    <source>
        <strain evidence="2 3">KACC 19175</strain>
    </source>
</reference>
<dbReference type="AlphaFoldDB" id="A0A936Z9D8"/>
<dbReference type="EMBL" id="JAEQNE010000010">
    <property type="protein sequence ID" value="MBL0394856.1"/>
    <property type="molecule type" value="Genomic_DNA"/>
</dbReference>
<dbReference type="Pfam" id="PF16074">
    <property type="entry name" value="PilW"/>
    <property type="match status" value="1"/>
</dbReference>